<dbReference type="STRING" id="578462.A0A0L0SX83"/>
<name>A0A0L0SX83_ALLM3</name>
<dbReference type="EMBL" id="GG745352">
    <property type="protein sequence ID" value="KNE67112.1"/>
    <property type="molecule type" value="Genomic_DNA"/>
</dbReference>
<dbReference type="PANTHER" id="PTHR12069:SF0">
    <property type="entry name" value="DNA-DIRECTED RNA POLYMERASE III SUBUNIT RPC5"/>
    <property type="match status" value="1"/>
</dbReference>
<organism evidence="1 2">
    <name type="scientific">Allomyces macrogynus (strain ATCC 38327)</name>
    <name type="common">Allomyces javanicus var. macrogynus</name>
    <dbReference type="NCBI Taxonomy" id="578462"/>
    <lineage>
        <taxon>Eukaryota</taxon>
        <taxon>Fungi</taxon>
        <taxon>Fungi incertae sedis</taxon>
        <taxon>Blastocladiomycota</taxon>
        <taxon>Blastocladiomycetes</taxon>
        <taxon>Blastocladiales</taxon>
        <taxon>Blastocladiaceae</taxon>
        <taxon>Allomyces</taxon>
    </lineage>
</organism>
<dbReference type="InterPro" id="IPR006886">
    <property type="entry name" value="RNA_pol_III_Rpc5"/>
</dbReference>
<dbReference type="eggNOG" id="KOG2354">
    <property type="taxonomic scope" value="Eukaryota"/>
</dbReference>
<reference evidence="2" key="2">
    <citation type="submission" date="2009-11" db="EMBL/GenBank/DDBJ databases">
        <title>The Genome Sequence of Allomyces macrogynus strain ATCC 38327.</title>
        <authorList>
            <consortium name="The Broad Institute Genome Sequencing Platform"/>
            <person name="Russ C."/>
            <person name="Cuomo C."/>
            <person name="Shea T."/>
            <person name="Young S.K."/>
            <person name="Zeng Q."/>
            <person name="Koehrsen M."/>
            <person name="Haas B."/>
            <person name="Borodovsky M."/>
            <person name="Guigo R."/>
            <person name="Alvarado L."/>
            <person name="Berlin A."/>
            <person name="Borenstein D."/>
            <person name="Chen Z."/>
            <person name="Engels R."/>
            <person name="Freedman E."/>
            <person name="Gellesch M."/>
            <person name="Goldberg J."/>
            <person name="Griggs A."/>
            <person name="Gujja S."/>
            <person name="Heiman D."/>
            <person name="Hepburn T."/>
            <person name="Howarth C."/>
            <person name="Jen D."/>
            <person name="Larson L."/>
            <person name="Lewis B."/>
            <person name="Mehta T."/>
            <person name="Park D."/>
            <person name="Pearson M."/>
            <person name="Roberts A."/>
            <person name="Saif S."/>
            <person name="Shenoy N."/>
            <person name="Sisk P."/>
            <person name="Stolte C."/>
            <person name="Sykes S."/>
            <person name="Walk T."/>
            <person name="White J."/>
            <person name="Yandava C."/>
            <person name="Burger G."/>
            <person name="Gray M.W."/>
            <person name="Holland P.W.H."/>
            <person name="King N."/>
            <person name="Lang F.B.F."/>
            <person name="Roger A.J."/>
            <person name="Ruiz-Trillo I."/>
            <person name="Lander E."/>
            <person name="Nusbaum C."/>
        </authorList>
    </citation>
    <scope>NUCLEOTIDE SEQUENCE [LARGE SCALE GENOMIC DNA]</scope>
    <source>
        <strain evidence="2">ATCC 38327</strain>
    </source>
</reference>
<dbReference type="GO" id="GO:0042797">
    <property type="term" value="P:tRNA transcription by RNA polymerase III"/>
    <property type="evidence" value="ECO:0007669"/>
    <property type="project" value="TreeGrafter"/>
</dbReference>
<evidence type="ECO:0000313" key="2">
    <source>
        <dbReference type="Proteomes" id="UP000054350"/>
    </source>
</evidence>
<dbReference type="OrthoDB" id="340681at2759"/>
<sequence length="639" mass="69689">MDIDVDMQEADPIVKEIPVFLSSQLARNLHLYQFPIRAKPFPAHAQPNASRIKVKAALVELDVPLDTSATHYDANKGEEFGAATEQARTIYDARPATAAPSPAFGGGDPFAAQGNANGPKPLESMTLASTVVPHMTKYYAAAFRDVGEGLELHMSPIVSTLQFTPKLKYLDDMHEREKEARKRVDEEEKKARGETVEKKSAISALPRVETEEMMAARKKSVTYLKKEQEQEPYVKIEHFHEHTVESAAVFRRFYATHNHPIRTTGKPYLDDIAPQSEGDVITVESALTKPGAVSREHLKTYDLDTQVKVLMMNSQILPLADISRTLHTPAAQLLPALMKVAVPVHGTWIVLSDLVYTGREAVARNYLIHMFAIAPNYPPTVLRKDFADVARLDVERTARLLSDLAKKVVPATPPRPGKGTGITWQLKYTDKLPKSEPDPAYGDFASNALVASMQELGFKMDGSVTAAPAAGAPSAIAAPSSGAASLVALAQPTMAMSASAAGAAGPDALDQAITAILDVTVHGAGVVRVEDMHARLAANCPTFTEAERRARLDARCHVLHGGYVLKARETKYPAIRQIVLEAFAKAEKPLLIKNKIVGPIKDRTGKLPSIKAFTEITDEMCTWAGEKQPYIWKTYDGPA</sequence>
<evidence type="ECO:0000313" key="1">
    <source>
        <dbReference type="EMBL" id="KNE67112.1"/>
    </source>
</evidence>
<reference evidence="1 2" key="1">
    <citation type="submission" date="2009-11" db="EMBL/GenBank/DDBJ databases">
        <title>Annotation of Allomyces macrogynus ATCC 38327.</title>
        <authorList>
            <consortium name="The Broad Institute Genome Sequencing Platform"/>
            <person name="Russ C."/>
            <person name="Cuomo C."/>
            <person name="Burger G."/>
            <person name="Gray M.W."/>
            <person name="Holland P.W.H."/>
            <person name="King N."/>
            <person name="Lang F.B.F."/>
            <person name="Roger A.J."/>
            <person name="Ruiz-Trillo I."/>
            <person name="Young S.K."/>
            <person name="Zeng Q."/>
            <person name="Gargeya S."/>
            <person name="Fitzgerald M."/>
            <person name="Haas B."/>
            <person name="Abouelleil A."/>
            <person name="Alvarado L."/>
            <person name="Arachchi H.M."/>
            <person name="Berlin A."/>
            <person name="Chapman S.B."/>
            <person name="Gearin G."/>
            <person name="Goldberg J."/>
            <person name="Griggs A."/>
            <person name="Gujja S."/>
            <person name="Hansen M."/>
            <person name="Heiman D."/>
            <person name="Howarth C."/>
            <person name="Larimer J."/>
            <person name="Lui A."/>
            <person name="MacDonald P.J.P."/>
            <person name="McCowen C."/>
            <person name="Montmayeur A."/>
            <person name="Murphy C."/>
            <person name="Neiman D."/>
            <person name="Pearson M."/>
            <person name="Priest M."/>
            <person name="Roberts A."/>
            <person name="Saif S."/>
            <person name="Shea T."/>
            <person name="Sisk P."/>
            <person name="Stolte C."/>
            <person name="Sykes S."/>
            <person name="Wortman J."/>
            <person name="Nusbaum C."/>
            <person name="Birren B."/>
        </authorList>
    </citation>
    <scope>NUCLEOTIDE SEQUENCE [LARGE SCALE GENOMIC DNA]</scope>
    <source>
        <strain evidence="1 2">ATCC 38327</strain>
    </source>
</reference>
<accession>A0A0L0SX83</accession>
<gene>
    <name evidence="1" type="ORF">AMAG_12187</name>
</gene>
<dbReference type="GO" id="GO:0005666">
    <property type="term" value="C:RNA polymerase III complex"/>
    <property type="evidence" value="ECO:0007669"/>
    <property type="project" value="TreeGrafter"/>
</dbReference>
<dbReference type="Pfam" id="PF04801">
    <property type="entry name" value="RPC5"/>
    <property type="match status" value="1"/>
</dbReference>
<protein>
    <submittedName>
        <fullName evidence="1">Uncharacterized protein</fullName>
    </submittedName>
</protein>
<dbReference type="VEuPathDB" id="FungiDB:AMAG_12187"/>
<proteinExistence type="predicted"/>
<keyword evidence="2" id="KW-1185">Reference proteome</keyword>
<dbReference type="Proteomes" id="UP000054350">
    <property type="component" value="Unassembled WGS sequence"/>
</dbReference>
<dbReference type="AlphaFoldDB" id="A0A0L0SX83"/>
<dbReference type="PANTHER" id="PTHR12069">
    <property type="entry name" value="DNA-DIRECTED RNA POLYMERASES III 80 KDA POLYPEPTIDE RNA POLYMERASE III SUBUNIT 5"/>
    <property type="match status" value="1"/>
</dbReference>